<proteinExistence type="predicted"/>
<dbReference type="EMBL" id="CADCVC010000162">
    <property type="protein sequence ID" value="CAA9447297.1"/>
    <property type="molecule type" value="Genomic_DNA"/>
</dbReference>
<dbReference type="AlphaFoldDB" id="A0A6J4QKS6"/>
<organism evidence="1">
    <name type="scientific">uncultured Rubrobacteraceae bacterium</name>
    <dbReference type="NCBI Taxonomy" id="349277"/>
    <lineage>
        <taxon>Bacteria</taxon>
        <taxon>Bacillati</taxon>
        <taxon>Actinomycetota</taxon>
        <taxon>Rubrobacteria</taxon>
        <taxon>Rubrobacterales</taxon>
        <taxon>Rubrobacteraceae</taxon>
        <taxon>environmental samples</taxon>
    </lineage>
</organism>
<evidence type="ECO:0000313" key="1">
    <source>
        <dbReference type="EMBL" id="CAA9447297.1"/>
    </source>
</evidence>
<gene>
    <name evidence="1" type="ORF">AVDCRST_MAG80-1900</name>
</gene>
<name>A0A6J4QKS6_9ACTN</name>
<accession>A0A6J4QKS6</accession>
<sequence length="292" mass="31375">MRFVGCSLAWRPGEAGERPSCLVVLDERGSIVANSFATGAEEISATVEGYGAGRRGLVMGVDAPLSVPNERGTRRIERVLSRLSLPAYSASRKMFGGEPFAEELLAALEGVGVEYTDYPFRRARGQRTVAEVDSSATLKVLFFEREARGNGESRGEDDGNLLEALRALPEPKLRKGNKEGRAEALRGAVDVLWNTPGLRLRTGNLSAELSAQENVDLSKIDISSGLTHAELDRVASLVEGTLAAYTVHRHWKGRDGSMVVGTGHEGFVLLPAAGALRELIAEECRAAGVPYV</sequence>
<evidence type="ECO:0008006" key="2">
    <source>
        <dbReference type="Google" id="ProtNLM"/>
    </source>
</evidence>
<reference evidence="1" key="1">
    <citation type="submission" date="2020-02" db="EMBL/GenBank/DDBJ databases">
        <authorList>
            <person name="Meier V. D."/>
        </authorList>
    </citation>
    <scope>NUCLEOTIDE SEQUENCE</scope>
    <source>
        <strain evidence="1">AVDCRST_MAG80</strain>
    </source>
</reference>
<protein>
    <recommendedName>
        <fullName evidence="2">DUF429 domain-containing protein</fullName>
    </recommendedName>
</protein>
<dbReference type="InterPro" id="IPR008306">
    <property type="entry name" value="UCP018008"/>
</dbReference>
<dbReference type="PIRSF" id="PIRSF018008">
    <property type="entry name" value="UCP018008"/>
    <property type="match status" value="1"/>
</dbReference>